<dbReference type="CDD" id="cd01407">
    <property type="entry name" value="SIR2-fam"/>
    <property type="match status" value="1"/>
</dbReference>
<evidence type="ECO:0000256" key="4">
    <source>
        <dbReference type="ARBA" id="ARBA00023027"/>
    </source>
</evidence>
<keyword evidence="6" id="KW-0479">Metal-binding</keyword>
<comment type="subcellular location">
    <subcellularLocation>
        <location evidence="1">Mitochondrion</location>
    </subcellularLocation>
</comment>
<keyword evidence="9" id="KW-1185">Reference proteome</keyword>
<comment type="caution">
    <text evidence="8">The sequence shown here is derived from an EMBL/GenBank/DDBJ whole genome shotgun (WGS) entry which is preliminary data.</text>
</comment>
<keyword evidence="6" id="KW-0862">Zinc</keyword>
<dbReference type="PANTHER" id="PTHR11085:SF10">
    <property type="entry name" value="NAD-DEPENDENT PROTEIN DEACYLASE SIRTUIN-5, MITOCHONDRIAL-RELATED"/>
    <property type="match status" value="1"/>
</dbReference>
<evidence type="ECO:0000259" key="7">
    <source>
        <dbReference type="PROSITE" id="PS50305"/>
    </source>
</evidence>
<dbReference type="PROSITE" id="PS50305">
    <property type="entry name" value="SIRTUIN"/>
    <property type="match status" value="1"/>
</dbReference>
<evidence type="ECO:0000256" key="3">
    <source>
        <dbReference type="ARBA" id="ARBA00022679"/>
    </source>
</evidence>
<feature type="binding site" evidence="6">
    <location>
        <position position="212"/>
    </location>
    <ligand>
        <name>Zn(2+)</name>
        <dbReference type="ChEBI" id="CHEBI:29105"/>
    </ligand>
</feature>
<gene>
    <name evidence="8" type="ORF">D9613_005932</name>
</gene>
<dbReference type="AlphaFoldDB" id="A0A8H4VP42"/>
<dbReference type="InterPro" id="IPR026590">
    <property type="entry name" value="Ssirtuin_cat_dom"/>
</dbReference>
<organism evidence="8 9">
    <name type="scientific">Agrocybe pediades</name>
    <dbReference type="NCBI Taxonomy" id="84607"/>
    <lineage>
        <taxon>Eukaryota</taxon>
        <taxon>Fungi</taxon>
        <taxon>Dikarya</taxon>
        <taxon>Basidiomycota</taxon>
        <taxon>Agaricomycotina</taxon>
        <taxon>Agaricomycetes</taxon>
        <taxon>Agaricomycetidae</taxon>
        <taxon>Agaricales</taxon>
        <taxon>Agaricineae</taxon>
        <taxon>Strophariaceae</taxon>
        <taxon>Agrocybe</taxon>
    </lineage>
</organism>
<dbReference type="Gene3D" id="3.40.50.1220">
    <property type="entry name" value="TPP-binding domain"/>
    <property type="match status" value="1"/>
</dbReference>
<feature type="domain" description="Deacetylase sirtuin-type" evidence="7">
    <location>
        <begin position="1"/>
        <end position="305"/>
    </location>
</feature>
<feature type="active site" description="Proton acceptor" evidence="6">
    <location>
        <position position="150"/>
    </location>
</feature>
<dbReference type="GO" id="GO:0005739">
    <property type="term" value="C:mitochondrion"/>
    <property type="evidence" value="ECO:0007669"/>
    <property type="project" value="UniProtKB-SubCell"/>
</dbReference>
<dbReference type="Gene3D" id="3.30.1600.10">
    <property type="entry name" value="SIR2/SIRT2 'Small Domain"/>
    <property type="match status" value="1"/>
</dbReference>
<evidence type="ECO:0000256" key="2">
    <source>
        <dbReference type="ARBA" id="ARBA00006924"/>
    </source>
</evidence>
<dbReference type="GO" id="GO:0070403">
    <property type="term" value="F:NAD+ binding"/>
    <property type="evidence" value="ECO:0007669"/>
    <property type="project" value="InterPro"/>
</dbReference>
<evidence type="ECO:0000313" key="9">
    <source>
        <dbReference type="Proteomes" id="UP000521872"/>
    </source>
</evidence>
<dbReference type="InterPro" id="IPR003000">
    <property type="entry name" value="Sirtuin"/>
</dbReference>
<feature type="binding site" evidence="6">
    <location>
        <position position="198"/>
    </location>
    <ligand>
        <name>Zn(2+)</name>
        <dbReference type="ChEBI" id="CHEBI:29105"/>
    </ligand>
</feature>
<evidence type="ECO:0000256" key="6">
    <source>
        <dbReference type="PROSITE-ProRule" id="PRU00236"/>
    </source>
</evidence>
<dbReference type="Pfam" id="PF02146">
    <property type="entry name" value="SIR2"/>
    <property type="match status" value="1"/>
</dbReference>
<dbReference type="GO" id="GO:0005634">
    <property type="term" value="C:nucleus"/>
    <property type="evidence" value="ECO:0007669"/>
    <property type="project" value="TreeGrafter"/>
</dbReference>
<dbReference type="GO" id="GO:0046872">
    <property type="term" value="F:metal ion binding"/>
    <property type="evidence" value="ECO:0007669"/>
    <property type="project" value="UniProtKB-KW"/>
</dbReference>
<dbReference type="PANTHER" id="PTHR11085">
    <property type="entry name" value="NAD-DEPENDENT PROTEIN DEACYLASE SIRTUIN-5, MITOCHONDRIAL-RELATED"/>
    <property type="match status" value="1"/>
</dbReference>
<comment type="similarity">
    <text evidence="2">Belongs to the sirtuin family. Class I subfamily.</text>
</comment>
<dbReference type="SUPFAM" id="SSF52467">
    <property type="entry name" value="DHS-like NAD/FAD-binding domain"/>
    <property type="match status" value="1"/>
</dbReference>
<dbReference type="InterPro" id="IPR029035">
    <property type="entry name" value="DHS-like_NAD/FAD-binding_dom"/>
</dbReference>
<feature type="binding site" evidence="6">
    <location>
        <position position="158"/>
    </location>
    <ligand>
        <name>Zn(2+)</name>
        <dbReference type="ChEBI" id="CHEBI:29105"/>
    </ligand>
</feature>
<evidence type="ECO:0000313" key="8">
    <source>
        <dbReference type="EMBL" id="KAF4617771.1"/>
    </source>
</evidence>
<reference evidence="8 9" key="1">
    <citation type="submission" date="2019-12" db="EMBL/GenBank/DDBJ databases">
        <authorList>
            <person name="Floudas D."/>
            <person name="Bentzer J."/>
            <person name="Ahren D."/>
            <person name="Johansson T."/>
            <person name="Persson P."/>
            <person name="Tunlid A."/>
        </authorList>
    </citation>
    <scope>NUCLEOTIDE SEQUENCE [LARGE SCALE GENOMIC DNA]</scope>
    <source>
        <strain evidence="8 9">CBS 102.39</strain>
    </source>
</reference>
<dbReference type="InterPro" id="IPR050134">
    <property type="entry name" value="NAD-dep_sirtuin_deacylases"/>
</dbReference>
<keyword evidence="3" id="KW-0808">Transferase</keyword>
<feature type="binding site" evidence="6">
    <location>
        <position position="161"/>
    </location>
    <ligand>
        <name>Zn(2+)</name>
        <dbReference type="ChEBI" id="CHEBI:29105"/>
    </ligand>
</feature>
<protein>
    <recommendedName>
        <fullName evidence="7">Deacetylase sirtuin-type domain-containing protein</fullName>
    </recommendedName>
</protein>
<accession>A0A8H4VP42</accession>
<sequence>MSPSDDIASFQDALRKAKQVAILAGAGLSAASGIPTYRGKGGIWHEHDHDKVASLDGFKKDPAPVWQFHHWIKQVCLAASVNDAHRVLASLSLPEVRGKVLSGLKDPSSPPLLITQNMDGLSSLALDSLKDQLSPEDMHKAKHERLIEMHGNIYRQTCLQCRHTSVSTDCHLADQFAGSKVQSSTSSAKLALDQLPRCGGSSWNGSNRYGKCGGPLRPAVVWFGEIPEGMGDIGRYLNWTDMLIVVGTSAIVQPAAGFIKAVKDRGGKVAFFNLEKVEKDQDADWLFLGRCEETLPLALGLTNTI</sequence>
<dbReference type="Proteomes" id="UP000521872">
    <property type="component" value="Unassembled WGS sequence"/>
</dbReference>
<evidence type="ECO:0000256" key="5">
    <source>
        <dbReference type="ARBA" id="ARBA00023128"/>
    </source>
</evidence>
<name>A0A8H4VP42_9AGAR</name>
<keyword evidence="4" id="KW-0520">NAD</keyword>
<evidence type="ECO:0000256" key="1">
    <source>
        <dbReference type="ARBA" id="ARBA00004173"/>
    </source>
</evidence>
<dbReference type="GO" id="GO:0017136">
    <property type="term" value="F:histone deacetylase activity, NAD-dependent"/>
    <property type="evidence" value="ECO:0007669"/>
    <property type="project" value="TreeGrafter"/>
</dbReference>
<keyword evidence="5" id="KW-0496">Mitochondrion</keyword>
<proteinExistence type="inferred from homology"/>
<dbReference type="InterPro" id="IPR026591">
    <property type="entry name" value="Sirtuin_cat_small_dom_sf"/>
</dbReference>
<dbReference type="EMBL" id="JAACJL010000030">
    <property type="protein sequence ID" value="KAF4617771.1"/>
    <property type="molecule type" value="Genomic_DNA"/>
</dbReference>